<dbReference type="AlphaFoldDB" id="A0A4P2Q8Y4"/>
<reference evidence="4 5" key="1">
    <citation type="submission" date="2015-09" db="EMBL/GenBank/DDBJ databases">
        <title>Sorangium comparison.</title>
        <authorList>
            <person name="Zaburannyi N."/>
            <person name="Bunk B."/>
            <person name="Overmann J."/>
            <person name="Mueller R."/>
        </authorList>
    </citation>
    <scope>NUCLEOTIDE SEQUENCE [LARGE SCALE GENOMIC DNA]</scope>
    <source>
        <strain evidence="4 5">So ceGT47</strain>
    </source>
</reference>
<evidence type="ECO:0000259" key="3">
    <source>
        <dbReference type="Pfam" id="PF13628"/>
    </source>
</evidence>
<dbReference type="Proteomes" id="UP000295781">
    <property type="component" value="Chromosome"/>
</dbReference>
<dbReference type="InterPro" id="IPR025419">
    <property type="entry name" value="DUF4142"/>
</dbReference>
<keyword evidence="2" id="KW-0732">Signal</keyword>
<feature type="compositionally biased region" description="Low complexity" evidence="1">
    <location>
        <begin position="27"/>
        <end position="55"/>
    </location>
</feature>
<gene>
    <name evidence="4" type="ORF">SOCEGT47_065430</name>
</gene>
<sequence>MFNKVLFTAVALSAGLSISTALPGAAGQQRQEGQKAQPAQQGQRAQQGQQGQQGQPSLAKADREFIEKASQGGLLEVRLGQLAQQHASTPEVKGFGQRMIDDHTTINKRLTELAERKGMLVPKELDKKHQEEVDKLAKKTGSEFDRDYMNMMVDDHKDDVEQFEKASKDAKDADLKSFAAATLPTLREHLTQARQIQAKVKGKGK</sequence>
<organism evidence="4 5">
    <name type="scientific">Sorangium cellulosum</name>
    <name type="common">Polyangium cellulosum</name>
    <dbReference type="NCBI Taxonomy" id="56"/>
    <lineage>
        <taxon>Bacteria</taxon>
        <taxon>Pseudomonadati</taxon>
        <taxon>Myxococcota</taxon>
        <taxon>Polyangia</taxon>
        <taxon>Polyangiales</taxon>
        <taxon>Polyangiaceae</taxon>
        <taxon>Sorangium</taxon>
    </lineage>
</organism>
<dbReference type="InterPro" id="IPR012347">
    <property type="entry name" value="Ferritin-like"/>
</dbReference>
<proteinExistence type="predicted"/>
<evidence type="ECO:0000313" key="4">
    <source>
        <dbReference type="EMBL" id="AUX25990.1"/>
    </source>
</evidence>
<evidence type="ECO:0000256" key="2">
    <source>
        <dbReference type="SAM" id="SignalP"/>
    </source>
</evidence>
<feature type="signal peptide" evidence="2">
    <location>
        <begin position="1"/>
        <end position="21"/>
    </location>
</feature>
<evidence type="ECO:0000256" key="1">
    <source>
        <dbReference type="SAM" id="MobiDB-lite"/>
    </source>
</evidence>
<feature type="domain" description="DUF4142" evidence="3">
    <location>
        <begin position="61"/>
        <end position="196"/>
    </location>
</feature>
<dbReference type="PANTHER" id="PTHR38593">
    <property type="entry name" value="BLR2558 PROTEIN"/>
    <property type="match status" value="1"/>
</dbReference>
<dbReference type="EMBL" id="CP012670">
    <property type="protein sequence ID" value="AUX25990.1"/>
    <property type="molecule type" value="Genomic_DNA"/>
</dbReference>
<protein>
    <recommendedName>
        <fullName evidence="3">DUF4142 domain-containing protein</fullName>
    </recommendedName>
</protein>
<dbReference type="Gene3D" id="1.20.1260.10">
    <property type="match status" value="1"/>
</dbReference>
<dbReference type="PANTHER" id="PTHR38593:SF1">
    <property type="entry name" value="BLR2558 PROTEIN"/>
    <property type="match status" value="1"/>
</dbReference>
<dbReference type="RefSeq" id="WP_129353281.1">
    <property type="nucleotide sequence ID" value="NZ_CP012670.1"/>
</dbReference>
<feature type="chain" id="PRO_5020304846" description="DUF4142 domain-containing protein" evidence="2">
    <location>
        <begin position="22"/>
        <end position="205"/>
    </location>
</feature>
<dbReference type="Pfam" id="PF13628">
    <property type="entry name" value="DUF4142"/>
    <property type="match status" value="1"/>
</dbReference>
<evidence type="ECO:0000313" key="5">
    <source>
        <dbReference type="Proteomes" id="UP000295781"/>
    </source>
</evidence>
<name>A0A4P2Q8Y4_SORCE</name>
<accession>A0A4P2Q8Y4</accession>
<feature type="region of interest" description="Disordered" evidence="1">
    <location>
        <begin position="27"/>
        <end position="60"/>
    </location>
</feature>
<dbReference type="OrthoDB" id="118677at2"/>